<protein>
    <submittedName>
        <fullName evidence="13">TonB-dependent receptor domain-containing protein</fullName>
    </submittedName>
</protein>
<sequence length="939" mass="104259">MFKSQLTFALSPLVVALATSFAASAEDANNQQTTAEPIERVSVTGSRLKRADFEGVTNVVSLSSDDMVKAGFSSVYDALSNLTAATGAIIGEVETGSYTPGAKELNLRGLGAEYTLVLINGKRMAYYPMAINGEKNFVNLDTIPMAMVERIDMQTGGASAVYGSDAMGGVINIITKKGISGHYVDAKFTTDTYDTADKFNASLVGGLAFDRWTLDYAFEFKREDALKAADRPYHDSLWDSPSPTKAKELNRSITVYSTDTATLNNYTREYCNTATNPHSQAVQHYIARNNYGYSCGWDETGDNHLTNQAESATAYFNSEYQLQDDLRLFANGFFVDQTKKSDRGPLFFIGDPYFDPDLKHKDGSQGAVVKYAWRKVLDSEYTDDGLGRTYKDKVLSYNFGFEGEWQDYTYAVTLSRSEVYFDDSYIAATVTGNKRFFGEKLGEKDGLPIYRPDYAFWFGAFDKQSILELADYATYDNEAYNTSLTAEIAGDLFELPAGPVAFSAYVEYLKEGLEAKPDERILSGEFSGLTGLTTQGDRKRYAAAIEMAVPVMEGLDIEAATRYDYYDDESDVGGAVSSQLGVVYKPTEQLVLRAAGGTTFRGPDLDAVYKGFAGNFGSTADRTLGDACVRFLQSGDAGSYNAAALEVTCLDTDRSNPDKPTVQANYESYLYGDKTLKEETGTTFTAGVVYEFAEYLSFNVDYYDITIKDKVRRLGAGEILQTDYECRTGRYDSNSTLCTNAAARITRFDENGQSYDRLGKLLRGSPYLPATVVEGYINASERQNAGVDFAVQGKLDSEYGAWDYKVQVSQVVKKKERVMAGDELLDLLDDQANFDFKTMANAKLGWQYDDTAVTLTAIYKGKMWNNANYGERQRLPAWTRYNLTIAQQIGDDLRLQFGINNLLNAMPPQDETFDSYPFYRKGAYDTFGRQFSLRATYNF</sequence>
<evidence type="ECO:0000256" key="4">
    <source>
        <dbReference type="ARBA" id="ARBA00022692"/>
    </source>
</evidence>
<feature type="domain" description="TonB-dependent receptor plug" evidence="12">
    <location>
        <begin position="58"/>
        <end position="170"/>
    </location>
</feature>
<dbReference type="Gene3D" id="2.40.170.20">
    <property type="entry name" value="TonB-dependent receptor, beta-barrel domain"/>
    <property type="match status" value="1"/>
</dbReference>
<feature type="chain" id="PRO_5046909519" evidence="10">
    <location>
        <begin position="26"/>
        <end position="939"/>
    </location>
</feature>
<dbReference type="InterPro" id="IPR036942">
    <property type="entry name" value="Beta-barrel_TonB_sf"/>
</dbReference>
<evidence type="ECO:0000256" key="1">
    <source>
        <dbReference type="ARBA" id="ARBA00004571"/>
    </source>
</evidence>
<gene>
    <name evidence="13" type="ORF">ACFOEE_19565</name>
</gene>
<dbReference type="Gene3D" id="2.170.130.10">
    <property type="entry name" value="TonB-dependent receptor, plug domain"/>
    <property type="match status" value="1"/>
</dbReference>
<dbReference type="EMBL" id="JBHRSD010000047">
    <property type="protein sequence ID" value="MFC3034707.1"/>
    <property type="molecule type" value="Genomic_DNA"/>
</dbReference>
<evidence type="ECO:0000256" key="6">
    <source>
        <dbReference type="ARBA" id="ARBA00023136"/>
    </source>
</evidence>
<keyword evidence="14" id="KW-1185">Reference proteome</keyword>
<dbReference type="Proteomes" id="UP001595453">
    <property type="component" value="Unassembled WGS sequence"/>
</dbReference>
<keyword evidence="5 9" id="KW-0798">TonB box</keyword>
<evidence type="ECO:0000259" key="12">
    <source>
        <dbReference type="Pfam" id="PF07715"/>
    </source>
</evidence>
<evidence type="ECO:0000256" key="9">
    <source>
        <dbReference type="RuleBase" id="RU003357"/>
    </source>
</evidence>
<dbReference type="PANTHER" id="PTHR47234:SF1">
    <property type="entry name" value="TONB-DEPENDENT RECEPTOR"/>
    <property type="match status" value="1"/>
</dbReference>
<keyword evidence="7 8" id="KW-0998">Cell outer membrane</keyword>
<dbReference type="PROSITE" id="PS52016">
    <property type="entry name" value="TONB_DEPENDENT_REC_3"/>
    <property type="match status" value="1"/>
</dbReference>
<evidence type="ECO:0000313" key="13">
    <source>
        <dbReference type="EMBL" id="MFC3034707.1"/>
    </source>
</evidence>
<evidence type="ECO:0000256" key="10">
    <source>
        <dbReference type="SAM" id="SignalP"/>
    </source>
</evidence>
<dbReference type="InterPro" id="IPR037066">
    <property type="entry name" value="Plug_dom_sf"/>
</dbReference>
<dbReference type="InterPro" id="IPR039426">
    <property type="entry name" value="TonB-dep_rcpt-like"/>
</dbReference>
<evidence type="ECO:0000259" key="11">
    <source>
        <dbReference type="Pfam" id="PF00593"/>
    </source>
</evidence>
<evidence type="ECO:0000313" key="14">
    <source>
        <dbReference type="Proteomes" id="UP001595453"/>
    </source>
</evidence>
<dbReference type="InterPro" id="IPR012910">
    <property type="entry name" value="Plug_dom"/>
</dbReference>
<dbReference type="RefSeq" id="WP_377128511.1">
    <property type="nucleotide sequence ID" value="NZ_JBHRSD010000047.1"/>
</dbReference>
<evidence type="ECO:0000256" key="8">
    <source>
        <dbReference type="PROSITE-ProRule" id="PRU01360"/>
    </source>
</evidence>
<dbReference type="PANTHER" id="PTHR47234">
    <property type="match status" value="1"/>
</dbReference>
<comment type="subcellular location">
    <subcellularLocation>
        <location evidence="1 8">Cell outer membrane</location>
        <topology evidence="1 8">Multi-pass membrane protein</topology>
    </subcellularLocation>
</comment>
<evidence type="ECO:0000256" key="2">
    <source>
        <dbReference type="ARBA" id="ARBA00022448"/>
    </source>
</evidence>
<feature type="signal peptide" evidence="10">
    <location>
        <begin position="1"/>
        <end position="25"/>
    </location>
</feature>
<keyword evidence="13" id="KW-0675">Receptor</keyword>
<dbReference type="Pfam" id="PF07715">
    <property type="entry name" value="Plug"/>
    <property type="match status" value="1"/>
</dbReference>
<keyword evidence="6 8" id="KW-0472">Membrane</keyword>
<keyword evidence="4 8" id="KW-0812">Transmembrane</keyword>
<accession>A0ABV7CPV8</accession>
<proteinExistence type="inferred from homology"/>
<evidence type="ECO:0000256" key="5">
    <source>
        <dbReference type="ARBA" id="ARBA00023077"/>
    </source>
</evidence>
<keyword evidence="2 8" id="KW-0813">Transport</keyword>
<dbReference type="Pfam" id="PF00593">
    <property type="entry name" value="TonB_dep_Rec_b-barrel"/>
    <property type="match status" value="1"/>
</dbReference>
<evidence type="ECO:0000256" key="7">
    <source>
        <dbReference type="ARBA" id="ARBA00023237"/>
    </source>
</evidence>
<keyword evidence="10" id="KW-0732">Signal</keyword>
<feature type="domain" description="TonB-dependent receptor-like beta-barrel" evidence="11">
    <location>
        <begin position="379"/>
        <end position="902"/>
    </location>
</feature>
<comment type="similarity">
    <text evidence="8 9">Belongs to the TonB-dependent receptor family.</text>
</comment>
<organism evidence="13 14">
    <name type="scientific">Pseudoalteromonas fenneropenaei</name>
    <dbReference type="NCBI Taxonomy" id="1737459"/>
    <lineage>
        <taxon>Bacteria</taxon>
        <taxon>Pseudomonadati</taxon>
        <taxon>Pseudomonadota</taxon>
        <taxon>Gammaproteobacteria</taxon>
        <taxon>Alteromonadales</taxon>
        <taxon>Pseudoalteromonadaceae</taxon>
        <taxon>Pseudoalteromonas</taxon>
    </lineage>
</organism>
<dbReference type="InterPro" id="IPR000531">
    <property type="entry name" value="Beta-barrel_TonB"/>
</dbReference>
<reference evidence="14" key="1">
    <citation type="journal article" date="2019" name="Int. J. Syst. Evol. Microbiol.">
        <title>The Global Catalogue of Microorganisms (GCM) 10K type strain sequencing project: providing services to taxonomists for standard genome sequencing and annotation.</title>
        <authorList>
            <consortium name="The Broad Institute Genomics Platform"/>
            <consortium name="The Broad Institute Genome Sequencing Center for Infectious Disease"/>
            <person name="Wu L."/>
            <person name="Ma J."/>
        </authorList>
    </citation>
    <scope>NUCLEOTIDE SEQUENCE [LARGE SCALE GENOMIC DNA]</scope>
    <source>
        <strain evidence="14">KCTC 42730</strain>
    </source>
</reference>
<dbReference type="SUPFAM" id="SSF56935">
    <property type="entry name" value="Porins"/>
    <property type="match status" value="1"/>
</dbReference>
<comment type="caution">
    <text evidence="13">The sequence shown here is derived from an EMBL/GenBank/DDBJ whole genome shotgun (WGS) entry which is preliminary data.</text>
</comment>
<name>A0ABV7CPV8_9GAMM</name>
<evidence type="ECO:0000256" key="3">
    <source>
        <dbReference type="ARBA" id="ARBA00022452"/>
    </source>
</evidence>
<keyword evidence="3 8" id="KW-1134">Transmembrane beta strand</keyword>